<dbReference type="NCBIfam" id="NF041756">
    <property type="entry name" value="EfeU"/>
    <property type="match status" value="1"/>
</dbReference>
<sequence>MVSVLIISRMGSSLLITLREGLEISLVLAIIAGYLKKTDRSDRIPTMWLGAGIAAVTCLIFGFAFDRVIGEFTGKWEQFIEGTIALTAAAVLTWMIFWMRGHARGIESDLQQKIDSAIERSPWALVLVAFVAVAREGFETVLFLLGAAGSGESGGSLLLGGFIGLALSAVLGFAFYLGSERIDLRSFFKWTGLLLILFAAGLFAKGIHEFREFFELEASWYSAPLWNISTGPLATGWTMDFLKGLFGWSPNPERIRVAAYFAFLIPALWFFYREPPQRSATVKLDEPAVHAGTAQQD</sequence>
<accession>A0A6J6CLH5</accession>
<evidence type="ECO:0000256" key="1">
    <source>
        <dbReference type="ARBA" id="ARBA00004141"/>
    </source>
</evidence>
<feature type="transmembrane region" description="Helical" evidence="6">
    <location>
        <begin position="12"/>
        <end position="35"/>
    </location>
</feature>
<evidence type="ECO:0000256" key="2">
    <source>
        <dbReference type="ARBA" id="ARBA00008333"/>
    </source>
</evidence>
<dbReference type="InterPro" id="IPR004923">
    <property type="entry name" value="FTR1/Fip1/EfeU"/>
</dbReference>
<keyword evidence="4 6" id="KW-1133">Transmembrane helix</keyword>
<feature type="transmembrane region" description="Helical" evidence="6">
    <location>
        <begin position="190"/>
        <end position="207"/>
    </location>
</feature>
<dbReference type="GO" id="GO:0015093">
    <property type="term" value="F:ferrous iron transmembrane transporter activity"/>
    <property type="evidence" value="ECO:0007669"/>
    <property type="project" value="TreeGrafter"/>
</dbReference>
<name>A0A6J6CLH5_9ZZZZ</name>
<feature type="transmembrane region" description="Helical" evidence="6">
    <location>
        <begin position="84"/>
        <end position="101"/>
    </location>
</feature>
<evidence type="ECO:0000256" key="3">
    <source>
        <dbReference type="ARBA" id="ARBA00022692"/>
    </source>
</evidence>
<dbReference type="PANTHER" id="PTHR31632:SF2">
    <property type="entry name" value="PLASMA MEMBRANE IRON PERMEASE"/>
    <property type="match status" value="1"/>
</dbReference>
<comment type="similarity">
    <text evidence="2">Belongs to the oxidase-dependent Fe transporter (OFeT) (TC 9.A.10.1) family.</text>
</comment>
<keyword evidence="3 6" id="KW-0812">Transmembrane</keyword>
<evidence type="ECO:0000256" key="5">
    <source>
        <dbReference type="ARBA" id="ARBA00023136"/>
    </source>
</evidence>
<dbReference type="EMBL" id="CAFBMG010000195">
    <property type="protein sequence ID" value="CAB4917018.1"/>
    <property type="molecule type" value="Genomic_DNA"/>
</dbReference>
<dbReference type="GO" id="GO:0033573">
    <property type="term" value="C:high-affinity iron permease complex"/>
    <property type="evidence" value="ECO:0007669"/>
    <property type="project" value="InterPro"/>
</dbReference>
<evidence type="ECO:0000313" key="8">
    <source>
        <dbReference type="EMBL" id="CAB4917018.1"/>
    </source>
</evidence>
<organism evidence="7">
    <name type="scientific">freshwater metagenome</name>
    <dbReference type="NCBI Taxonomy" id="449393"/>
    <lineage>
        <taxon>unclassified sequences</taxon>
        <taxon>metagenomes</taxon>
        <taxon>ecological metagenomes</taxon>
    </lineage>
</organism>
<reference evidence="7" key="1">
    <citation type="submission" date="2020-05" db="EMBL/GenBank/DDBJ databases">
        <authorList>
            <person name="Chiriac C."/>
            <person name="Salcher M."/>
            <person name="Ghai R."/>
            <person name="Kavagutti S V."/>
        </authorList>
    </citation>
    <scope>NUCLEOTIDE SEQUENCE</scope>
</reference>
<protein>
    <submittedName>
        <fullName evidence="7">Unannotated protein</fullName>
    </submittedName>
</protein>
<feature type="transmembrane region" description="Helical" evidence="6">
    <location>
        <begin position="255"/>
        <end position="272"/>
    </location>
</feature>
<dbReference type="Pfam" id="PF03239">
    <property type="entry name" value="FTR1"/>
    <property type="match status" value="1"/>
</dbReference>
<proteinExistence type="inferred from homology"/>
<evidence type="ECO:0000256" key="4">
    <source>
        <dbReference type="ARBA" id="ARBA00022989"/>
    </source>
</evidence>
<dbReference type="PANTHER" id="PTHR31632">
    <property type="entry name" value="IRON TRANSPORTER FTH1"/>
    <property type="match status" value="1"/>
</dbReference>
<feature type="transmembrane region" description="Helical" evidence="6">
    <location>
        <begin position="122"/>
        <end position="145"/>
    </location>
</feature>
<evidence type="ECO:0000313" key="7">
    <source>
        <dbReference type="EMBL" id="CAB4552380.1"/>
    </source>
</evidence>
<dbReference type="EMBL" id="CAEZSF010000214">
    <property type="protein sequence ID" value="CAB4552380.1"/>
    <property type="molecule type" value="Genomic_DNA"/>
</dbReference>
<comment type="subcellular location">
    <subcellularLocation>
        <location evidence="1">Membrane</location>
        <topology evidence="1">Multi-pass membrane protein</topology>
    </subcellularLocation>
</comment>
<keyword evidence="5 6" id="KW-0472">Membrane</keyword>
<gene>
    <name evidence="7" type="ORF">UFOPK1358_01707</name>
    <name evidence="8" type="ORF">UFOPK3519_01742</name>
</gene>
<dbReference type="AlphaFoldDB" id="A0A6J6CLH5"/>
<evidence type="ECO:0000256" key="6">
    <source>
        <dbReference type="SAM" id="Phobius"/>
    </source>
</evidence>
<feature type="transmembrane region" description="Helical" evidence="6">
    <location>
        <begin position="157"/>
        <end position="178"/>
    </location>
</feature>
<feature type="transmembrane region" description="Helical" evidence="6">
    <location>
        <begin position="47"/>
        <end position="64"/>
    </location>
</feature>